<dbReference type="RefSeq" id="XP_001839347.2">
    <property type="nucleotide sequence ID" value="XM_001839295.2"/>
</dbReference>
<sequence>MASGSYDERTPRFGEQNNTYWEGEGFPQIPVMGFVKNTKRRYLVFKPKLLELRILRILELWVTVGTPRRPLYLAHELLGERPEQQVTLPIFVERKKKEAGHEAKGC</sequence>
<reference evidence="1 2" key="1">
    <citation type="journal article" date="2010" name="Proc. Natl. Acad. Sci. U.S.A.">
        <title>Insights into evolution of multicellular fungi from the assembled chromosomes of the mushroom Coprinopsis cinerea (Coprinus cinereus).</title>
        <authorList>
            <person name="Stajich J.E."/>
            <person name="Wilke S.K."/>
            <person name="Ahren D."/>
            <person name="Au C.H."/>
            <person name="Birren B.W."/>
            <person name="Borodovsky M."/>
            <person name="Burns C."/>
            <person name="Canback B."/>
            <person name="Casselton L.A."/>
            <person name="Cheng C.K."/>
            <person name="Deng J."/>
            <person name="Dietrich F.S."/>
            <person name="Fargo D.C."/>
            <person name="Farman M.L."/>
            <person name="Gathman A.C."/>
            <person name="Goldberg J."/>
            <person name="Guigo R."/>
            <person name="Hoegger P.J."/>
            <person name="Hooker J.B."/>
            <person name="Huggins A."/>
            <person name="James T.Y."/>
            <person name="Kamada T."/>
            <person name="Kilaru S."/>
            <person name="Kodira C."/>
            <person name="Kues U."/>
            <person name="Kupfer D."/>
            <person name="Kwan H.S."/>
            <person name="Lomsadze A."/>
            <person name="Li W."/>
            <person name="Lilly W.W."/>
            <person name="Ma L.J."/>
            <person name="Mackey A.J."/>
            <person name="Manning G."/>
            <person name="Martin F."/>
            <person name="Muraguchi H."/>
            <person name="Natvig D.O."/>
            <person name="Palmerini H."/>
            <person name="Ramesh M.A."/>
            <person name="Rehmeyer C.J."/>
            <person name="Roe B.A."/>
            <person name="Shenoy N."/>
            <person name="Stanke M."/>
            <person name="Ter-Hovhannisyan V."/>
            <person name="Tunlid A."/>
            <person name="Velagapudi R."/>
            <person name="Vision T.J."/>
            <person name="Zeng Q."/>
            <person name="Zolan M.E."/>
            <person name="Pukkila P.J."/>
        </authorList>
    </citation>
    <scope>NUCLEOTIDE SEQUENCE [LARGE SCALE GENOMIC DNA]</scope>
    <source>
        <strain evidence="2">Okayama-7 / 130 / ATCC MYA-4618 / FGSC 9003</strain>
    </source>
</reference>
<dbReference type="GeneID" id="6015959"/>
<name>A8P7F2_COPC7</name>
<keyword evidence="2" id="KW-1185">Reference proteome</keyword>
<dbReference type="VEuPathDB" id="FungiDB:CC1G_08214"/>
<comment type="caution">
    <text evidence="1">The sequence shown here is derived from an EMBL/GenBank/DDBJ whole genome shotgun (WGS) entry which is preliminary data.</text>
</comment>
<proteinExistence type="predicted"/>
<gene>
    <name evidence="1" type="ORF">CC1G_08214</name>
</gene>
<organism evidence="1 2">
    <name type="scientific">Coprinopsis cinerea (strain Okayama-7 / 130 / ATCC MYA-4618 / FGSC 9003)</name>
    <name type="common">Inky cap fungus</name>
    <name type="synonym">Hormographiella aspergillata</name>
    <dbReference type="NCBI Taxonomy" id="240176"/>
    <lineage>
        <taxon>Eukaryota</taxon>
        <taxon>Fungi</taxon>
        <taxon>Dikarya</taxon>
        <taxon>Basidiomycota</taxon>
        <taxon>Agaricomycotina</taxon>
        <taxon>Agaricomycetes</taxon>
        <taxon>Agaricomycetidae</taxon>
        <taxon>Agaricales</taxon>
        <taxon>Agaricineae</taxon>
        <taxon>Psathyrellaceae</taxon>
        <taxon>Coprinopsis</taxon>
    </lineage>
</organism>
<accession>A8P7F2</accession>
<protein>
    <submittedName>
        <fullName evidence="1">Uncharacterized protein</fullName>
    </submittedName>
</protein>
<dbReference type="KEGG" id="cci:CC1G_08214"/>
<evidence type="ECO:0000313" key="2">
    <source>
        <dbReference type="Proteomes" id="UP000001861"/>
    </source>
</evidence>
<dbReference type="Proteomes" id="UP000001861">
    <property type="component" value="Unassembled WGS sequence"/>
</dbReference>
<dbReference type="InParanoid" id="A8P7F2"/>
<evidence type="ECO:0000313" key="1">
    <source>
        <dbReference type="EMBL" id="EAU82463.2"/>
    </source>
</evidence>
<dbReference type="EMBL" id="AACS02000005">
    <property type="protein sequence ID" value="EAU82463.2"/>
    <property type="molecule type" value="Genomic_DNA"/>
</dbReference>
<dbReference type="HOGENOM" id="CLU_2223145_0_0_1"/>
<dbReference type="AlphaFoldDB" id="A8P7F2"/>